<proteinExistence type="predicted"/>
<dbReference type="PANTHER" id="PTHR46211">
    <property type="entry name" value="GLYCEROPHOSPHORYL DIESTER PHOSPHODIESTERASE"/>
    <property type="match status" value="1"/>
</dbReference>
<organism evidence="3 4">
    <name type="scientific">Leadbetterella byssophila (strain DSM 17132 / JCM 16389 / KACC 11308 / NBRC 106382 / 4M15)</name>
    <dbReference type="NCBI Taxonomy" id="649349"/>
    <lineage>
        <taxon>Bacteria</taxon>
        <taxon>Pseudomonadati</taxon>
        <taxon>Bacteroidota</taxon>
        <taxon>Cytophagia</taxon>
        <taxon>Cytophagales</taxon>
        <taxon>Leadbetterellaceae</taxon>
        <taxon>Leadbetterella</taxon>
    </lineage>
</organism>
<dbReference type="PROSITE" id="PS51704">
    <property type="entry name" value="GP_PDE"/>
    <property type="match status" value="1"/>
</dbReference>
<dbReference type="RefSeq" id="WP_013408969.1">
    <property type="nucleotide sequence ID" value="NC_014655.1"/>
</dbReference>
<dbReference type="Proteomes" id="UP000007435">
    <property type="component" value="Chromosome"/>
</dbReference>
<dbReference type="EMBL" id="CP002305">
    <property type="protein sequence ID" value="ADQ17928.1"/>
    <property type="molecule type" value="Genomic_DNA"/>
</dbReference>
<dbReference type="HOGENOM" id="CLU_030006_3_5_10"/>
<name>E4RVM9_LEAB4</name>
<protein>
    <submittedName>
        <fullName evidence="3">Glycerophosphoryl diester phosphodiesterase</fullName>
    </submittedName>
</protein>
<evidence type="ECO:0000259" key="2">
    <source>
        <dbReference type="PROSITE" id="PS51704"/>
    </source>
</evidence>
<dbReference type="PANTHER" id="PTHR46211:SF1">
    <property type="entry name" value="GLYCEROPHOSPHODIESTER PHOSPHODIESTERASE, CYTOPLASMIC"/>
    <property type="match status" value="1"/>
</dbReference>
<reference key="1">
    <citation type="submission" date="2010-11" db="EMBL/GenBank/DDBJ databases">
        <title>The complete genome of Leadbetterella byssophila DSM 17132.</title>
        <authorList>
            <consortium name="US DOE Joint Genome Institute (JGI-PGF)"/>
            <person name="Lucas S."/>
            <person name="Copeland A."/>
            <person name="Lapidus A."/>
            <person name="Glavina del Rio T."/>
            <person name="Dalin E."/>
            <person name="Tice H."/>
            <person name="Bruce D."/>
            <person name="Goodwin L."/>
            <person name="Pitluck S."/>
            <person name="Kyrpides N."/>
            <person name="Mavromatis K."/>
            <person name="Ivanova N."/>
            <person name="Teshima H."/>
            <person name="Brettin T."/>
            <person name="Detter J.C."/>
            <person name="Han C."/>
            <person name="Tapia R."/>
            <person name="Land M."/>
            <person name="Hauser L."/>
            <person name="Markowitz V."/>
            <person name="Cheng J.-F."/>
            <person name="Hugenholtz P."/>
            <person name="Woyke T."/>
            <person name="Wu D."/>
            <person name="Tindall B."/>
            <person name="Pomrenke H.G."/>
            <person name="Brambilla E."/>
            <person name="Klenk H.-P."/>
            <person name="Eisen J.A."/>
        </authorList>
    </citation>
    <scope>NUCLEOTIDE SEQUENCE [LARGE SCALE GENOMIC DNA]</scope>
    <source>
        <strain>DSM 17132</strain>
    </source>
</reference>
<feature type="signal peptide" evidence="1">
    <location>
        <begin position="1"/>
        <end position="17"/>
    </location>
</feature>
<feature type="domain" description="GP-PDE" evidence="2">
    <location>
        <begin position="19"/>
        <end position="248"/>
    </location>
</feature>
<dbReference type="Pfam" id="PF03009">
    <property type="entry name" value="GDPD"/>
    <property type="match status" value="1"/>
</dbReference>
<keyword evidence="4" id="KW-1185">Reference proteome</keyword>
<sequence>MYKVLLSILFMSSVAFGQNKVVAHRGAWKNTGAPQNSLESLKHSFELGCGGTEFDINMTKDGILVVNHDADYLGKRIEDHTYEELNQTKLKNGENLPLLEDFFKMSKKFKKTILFAEIKSAPSGAAKSAESAEKVYKMAKKYKALNRTIFISFSYPAVERLLTIDKKAHVQYLSGDKDPSTLKAAGVPGLDYNLGVLQKNPDWIKQAKSLGLSTNVWTVNKEDQMKYFLDAGIDFLTTDEPELALKLIK</sequence>
<dbReference type="InterPro" id="IPR030395">
    <property type="entry name" value="GP_PDE_dom"/>
</dbReference>
<evidence type="ECO:0000313" key="4">
    <source>
        <dbReference type="Proteomes" id="UP000007435"/>
    </source>
</evidence>
<evidence type="ECO:0000313" key="3">
    <source>
        <dbReference type="EMBL" id="ADQ17928.1"/>
    </source>
</evidence>
<dbReference type="InterPro" id="IPR017946">
    <property type="entry name" value="PLC-like_Pdiesterase_TIM-brl"/>
</dbReference>
<dbReference type="eggNOG" id="COG0584">
    <property type="taxonomic scope" value="Bacteria"/>
</dbReference>
<dbReference type="KEGG" id="lby:Lbys_2251"/>
<dbReference type="OrthoDB" id="384721at2"/>
<feature type="chain" id="PRO_5003186967" evidence="1">
    <location>
        <begin position="18"/>
        <end position="249"/>
    </location>
</feature>
<dbReference type="SUPFAM" id="SSF51695">
    <property type="entry name" value="PLC-like phosphodiesterases"/>
    <property type="match status" value="1"/>
</dbReference>
<evidence type="ECO:0000256" key="1">
    <source>
        <dbReference type="SAM" id="SignalP"/>
    </source>
</evidence>
<dbReference type="STRING" id="649349.Lbys_2251"/>
<dbReference type="GO" id="GO:0008081">
    <property type="term" value="F:phosphoric diester hydrolase activity"/>
    <property type="evidence" value="ECO:0007669"/>
    <property type="project" value="InterPro"/>
</dbReference>
<dbReference type="Gene3D" id="3.20.20.190">
    <property type="entry name" value="Phosphatidylinositol (PI) phosphodiesterase"/>
    <property type="match status" value="1"/>
</dbReference>
<accession>E4RVM9</accession>
<dbReference type="AlphaFoldDB" id="E4RVM9"/>
<reference evidence="3 4" key="2">
    <citation type="journal article" date="2011" name="Stand. Genomic Sci.">
        <title>Complete genome sequence of Leadbetterella byssophila type strain (4M15).</title>
        <authorList>
            <person name="Abt B."/>
            <person name="Teshima H."/>
            <person name="Lucas S."/>
            <person name="Lapidus A."/>
            <person name="Del Rio T.G."/>
            <person name="Nolan M."/>
            <person name="Tice H."/>
            <person name="Cheng J.F."/>
            <person name="Pitluck S."/>
            <person name="Liolios K."/>
            <person name="Pagani I."/>
            <person name="Ivanova N."/>
            <person name="Mavromatis K."/>
            <person name="Pati A."/>
            <person name="Tapia R."/>
            <person name="Han C."/>
            <person name="Goodwin L."/>
            <person name="Chen A."/>
            <person name="Palaniappan K."/>
            <person name="Land M."/>
            <person name="Hauser L."/>
            <person name="Chang Y.J."/>
            <person name="Jeffries C.D."/>
            <person name="Rohde M."/>
            <person name="Goker M."/>
            <person name="Tindall B.J."/>
            <person name="Detter J.C."/>
            <person name="Woyke T."/>
            <person name="Bristow J."/>
            <person name="Eisen J.A."/>
            <person name="Markowitz V."/>
            <person name="Hugenholtz P."/>
            <person name="Klenk H.P."/>
            <person name="Kyrpides N.C."/>
        </authorList>
    </citation>
    <scope>NUCLEOTIDE SEQUENCE [LARGE SCALE GENOMIC DNA]</scope>
    <source>
        <strain evidence="4">DSM 17132 / JCM 16389 / KACC 11308 / NBRC 106382 / 4M15</strain>
    </source>
</reference>
<keyword evidence="1" id="KW-0732">Signal</keyword>
<dbReference type="GO" id="GO:0006629">
    <property type="term" value="P:lipid metabolic process"/>
    <property type="evidence" value="ECO:0007669"/>
    <property type="project" value="InterPro"/>
</dbReference>
<gene>
    <name evidence="3" type="ordered locus">Lbys_2251</name>
</gene>